<dbReference type="SUPFAM" id="SSF55729">
    <property type="entry name" value="Acyl-CoA N-acyltransferases (Nat)"/>
    <property type="match status" value="1"/>
</dbReference>
<dbReference type="RefSeq" id="WP_328375453.1">
    <property type="nucleotide sequence ID" value="NZ_CP107941.1"/>
</dbReference>
<evidence type="ECO:0000259" key="3">
    <source>
        <dbReference type="PROSITE" id="PS51186"/>
    </source>
</evidence>
<dbReference type="Proteomes" id="UP001346877">
    <property type="component" value="Chromosome"/>
</dbReference>
<reference evidence="4 5" key="1">
    <citation type="submission" date="2022-10" db="EMBL/GenBank/DDBJ databases">
        <title>The complete genomes of actinobacterial strains from the NBC collection.</title>
        <authorList>
            <person name="Joergensen T.S."/>
            <person name="Alvarez Arevalo M."/>
            <person name="Sterndorff E.B."/>
            <person name="Faurdal D."/>
            <person name="Vuksanovic O."/>
            <person name="Mourched A.-S."/>
            <person name="Charusanti P."/>
            <person name="Shaw S."/>
            <person name="Blin K."/>
            <person name="Weber T."/>
        </authorList>
    </citation>
    <scope>NUCLEOTIDE SEQUENCE [LARGE SCALE GENOMIC DNA]</scope>
    <source>
        <strain evidence="4 5">NBC_00396</strain>
    </source>
</reference>
<evidence type="ECO:0000256" key="2">
    <source>
        <dbReference type="ARBA" id="ARBA00023315"/>
    </source>
</evidence>
<keyword evidence="5" id="KW-1185">Reference proteome</keyword>
<dbReference type="PROSITE" id="PS51186">
    <property type="entry name" value="GNAT"/>
    <property type="match status" value="1"/>
</dbReference>
<dbReference type="Gene3D" id="3.40.630.30">
    <property type="match status" value="1"/>
</dbReference>
<sequence length="166" mass="18277">MGEVRRATVADAAELVRLRGVFLEDGASPEPATDEWRRVAFEVLQIRLAAPDPTMVAFVVDRADRSGALAACAVGAVDCRLGGPDDPTSESGYVFNVVTDPDQRRRGYSRLCVTALLDWYRDRGIRTVDLRASPSGEPLYHSLGFGRTTYPAMRLRLPTNQVTLEH</sequence>
<gene>
    <name evidence="4" type="ORF">OG375_13475</name>
</gene>
<feature type="domain" description="N-acetyltransferase" evidence="3">
    <location>
        <begin position="2"/>
        <end position="158"/>
    </location>
</feature>
<name>A0ABZ1PPB3_9ACTN</name>
<dbReference type="PANTHER" id="PTHR43877">
    <property type="entry name" value="AMINOALKYLPHOSPHONATE N-ACETYLTRANSFERASE-RELATED-RELATED"/>
    <property type="match status" value="1"/>
</dbReference>
<proteinExistence type="predicted"/>
<dbReference type="InterPro" id="IPR050832">
    <property type="entry name" value="Bact_Acetyltransf"/>
</dbReference>
<keyword evidence="2" id="KW-0012">Acyltransferase</keyword>
<organism evidence="4 5">
    <name type="scientific">Micromonospora zamorensis</name>
    <dbReference type="NCBI Taxonomy" id="709883"/>
    <lineage>
        <taxon>Bacteria</taxon>
        <taxon>Bacillati</taxon>
        <taxon>Actinomycetota</taxon>
        <taxon>Actinomycetes</taxon>
        <taxon>Micromonosporales</taxon>
        <taxon>Micromonosporaceae</taxon>
        <taxon>Micromonospora</taxon>
    </lineage>
</organism>
<evidence type="ECO:0000256" key="1">
    <source>
        <dbReference type="ARBA" id="ARBA00022679"/>
    </source>
</evidence>
<protein>
    <submittedName>
        <fullName evidence="4">GNAT family N-acetyltransferase</fullName>
    </submittedName>
</protein>
<evidence type="ECO:0000313" key="5">
    <source>
        <dbReference type="Proteomes" id="UP001346877"/>
    </source>
</evidence>
<accession>A0ABZ1PPB3</accession>
<dbReference type="EMBL" id="CP107941">
    <property type="protein sequence ID" value="WUI85274.1"/>
    <property type="molecule type" value="Genomic_DNA"/>
</dbReference>
<dbReference type="InterPro" id="IPR000182">
    <property type="entry name" value="GNAT_dom"/>
</dbReference>
<dbReference type="Pfam" id="PF00583">
    <property type="entry name" value="Acetyltransf_1"/>
    <property type="match status" value="1"/>
</dbReference>
<dbReference type="InterPro" id="IPR016181">
    <property type="entry name" value="Acyl_CoA_acyltransferase"/>
</dbReference>
<dbReference type="CDD" id="cd04301">
    <property type="entry name" value="NAT_SF"/>
    <property type="match status" value="1"/>
</dbReference>
<keyword evidence="1" id="KW-0808">Transferase</keyword>
<evidence type="ECO:0000313" key="4">
    <source>
        <dbReference type="EMBL" id="WUI85274.1"/>
    </source>
</evidence>